<reference evidence="1" key="1">
    <citation type="submission" date="2018-05" db="EMBL/GenBank/DDBJ databases">
        <authorList>
            <person name="Lanie J.A."/>
            <person name="Ng W.-L."/>
            <person name="Kazmierczak K.M."/>
            <person name="Andrzejewski T.M."/>
            <person name="Davidsen T.M."/>
            <person name="Wayne K.J."/>
            <person name="Tettelin H."/>
            <person name="Glass J.I."/>
            <person name="Rusch D."/>
            <person name="Podicherti R."/>
            <person name="Tsui H.-C.T."/>
            <person name="Winkler M.E."/>
        </authorList>
    </citation>
    <scope>NUCLEOTIDE SEQUENCE</scope>
</reference>
<sequence>VSLKYLIYATIYGNSLKINLYIVNDLVKLKIVKTLLDFL</sequence>
<name>A0A382EU02_9ZZZZ</name>
<dbReference type="EMBL" id="UINC01046324">
    <property type="protein sequence ID" value="SVB54190.1"/>
    <property type="molecule type" value="Genomic_DNA"/>
</dbReference>
<organism evidence="1">
    <name type="scientific">marine metagenome</name>
    <dbReference type="NCBI Taxonomy" id="408172"/>
    <lineage>
        <taxon>unclassified sequences</taxon>
        <taxon>metagenomes</taxon>
        <taxon>ecological metagenomes</taxon>
    </lineage>
</organism>
<gene>
    <name evidence="1" type="ORF">METZ01_LOCUS207044</name>
</gene>
<proteinExistence type="predicted"/>
<evidence type="ECO:0000313" key="1">
    <source>
        <dbReference type="EMBL" id="SVB54190.1"/>
    </source>
</evidence>
<accession>A0A382EU02</accession>
<protein>
    <submittedName>
        <fullName evidence="1">Uncharacterized protein</fullName>
    </submittedName>
</protein>
<dbReference type="AlphaFoldDB" id="A0A382EU02"/>
<feature type="non-terminal residue" evidence="1">
    <location>
        <position position="1"/>
    </location>
</feature>